<keyword evidence="17" id="KW-0175">Coiled coil</keyword>
<accession>A0A8R1I9W4</accession>
<keyword evidence="5" id="KW-0328">Glycosyltransferase</keyword>
<evidence type="ECO:0000256" key="13">
    <source>
        <dbReference type="ARBA" id="ARBA00023136"/>
    </source>
</evidence>
<feature type="transmembrane region" description="Helical" evidence="18">
    <location>
        <begin position="1071"/>
        <end position="1094"/>
    </location>
</feature>
<keyword evidence="10 16" id="KW-0067">ATP-binding</keyword>
<dbReference type="GO" id="GO:0005524">
    <property type="term" value="F:ATP binding"/>
    <property type="evidence" value="ECO:0007669"/>
    <property type="project" value="UniProtKB-KW"/>
</dbReference>
<dbReference type="PROSITE" id="PS00178">
    <property type="entry name" value="AA_TRNA_LIGASE_I"/>
    <property type="match status" value="1"/>
</dbReference>
<evidence type="ECO:0000256" key="10">
    <source>
        <dbReference type="ARBA" id="ARBA00022840"/>
    </source>
</evidence>
<dbReference type="InterPro" id="IPR014729">
    <property type="entry name" value="Rossmann-like_a/b/a_fold"/>
</dbReference>
<evidence type="ECO:0000256" key="8">
    <source>
        <dbReference type="ARBA" id="ARBA00022741"/>
    </source>
</evidence>
<dbReference type="GO" id="GO:0006438">
    <property type="term" value="P:valyl-tRNA aminoacylation"/>
    <property type="evidence" value="ECO:0007669"/>
    <property type="project" value="InterPro"/>
</dbReference>
<dbReference type="Pfam" id="PF00133">
    <property type="entry name" value="tRNA-synt_1"/>
    <property type="match status" value="1"/>
</dbReference>
<dbReference type="InterPro" id="IPR002300">
    <property type="entry name" value="aa-tRNA-synth_Ia"/>
</dbReference>
<evidence type="ECO:0000256" key="16">
    <source>
        <dbReference type="RuleBase" id="RU363035"/>
    </source>
</evidence>
<dbReference type="InterPro" id="IPR009080">
    <property type="entry name" value="tRNAsynth_Ia_anticodon-bd"/>
</dbReference>
<evidence type="ECO:0000256" key="1">
    <source>
        <dbReference type="ARBA" id="ARBA00004477"/>
    </source>
</evidence>
<reference evidence="22" key="1">
    <citation type="submission" date="2010-08" db="EMBL/GenBank/DDBJ databases">
        <authorList>
            <consortium name="Caenorhabditis japonica Sequencing Consortium"/>
            <person name="Wilson R.K."/>
        </authorList>
    </citation>
    <scope>NUCLEOTIDE SEQUENCE [LARGE SCALE GENOMIC DNA]</scope>
    <source>
        <strain evidence="22">DF5081</strain>
    </source>
</reference>
<feature type="coiled-coil region" evidence="17">
    <location>
        <begin position="850"/>
        <end position="906"/>
    </location>
</feature>
<dbReference type="GO" id="GO:0004832">
    <property type="term" value="F:valine-tRNA ligase activity"/>
    <property type="evidence" value="ECO:0007669"/>
    <property type="project" value="UniProtKB-EC"/>
</dbReference>
<evidence type="ECO:0000313" key="22">
    <source>
        <dbReference type="Proteomes" id="UP000005237"/>
    </source>
</evidence>
<evidence type="ECO:0000256" key="7">
    <source>
        <dbReference type="ARBA" id="ARBA00022692"/>
    </source>
</evidence>
<evidence type="ECO:0000256" key="2">
    <source>
        <dbReference type="ARBA" id="ARBA00005594"/>
    </source>
</evidence>
<comment type="subcellular location">
    <subcellularLocation>
        <location evidence="1">Endoplasmic reticulum membrane</location>
        <topology evidence="1">Multi-pass membrane protein</topology>
    </subcellularLocation>
</comment>
<feature type="transmembrane region" description="Helical" evidence="18">
    <location>
        <begin position="1210"/>
        <end position="1231"/>
    </location>
</feature>
<evidence type="ECO:0000256" key="4">
    <source>
        <dbReference type="ARBA" id="ARBA00022598"/>
    </source>
</evidence>
<keyword evidence="9" id="KW-0256">Endoplasmic reticulum</keyword>
<dbReference type="InterPro" id="IPR001412">
    <property type="entry name" value="aa-tRNA-synth_I_CS"/>
</dbReference>
<dbReference type="InterPro" id="IPR033705">
    <property type="entry name" value="Anticodon_Ia_Val"/>
</dbReference>
<evidence type="ECO:0000259" key="20">
    <source>
        <dbReference type="Pfam" id="PF08264"/>
    </source>
</evidence>
<feature type="transmembrane region" description="Helical" evidence="18">
    <location>
        <begin position="1106"/>
        <end position="1124"/>
    </location>
</feature>
<feature type="transmembrane region" description="Helical" evidence="18">
    <location>
        <begin position="1243"/>
        <end position="1264"/>
    </location>
</feature>
<name>A0A8R1I9W4_CAEJA</name>
<dbReference type="Pfam" id="PF08264">
    <property type="entry name" value="Anticodon_1"/>
    <property type="match status" value="1"/>
</dbReference>
<proteinExistence type="inferred from homology"/>
<feature type="transmembrane region" description="Helical" evidence="18">
    <location>
        <begin position="1042"/>
        <end position="1059"/>
    </location>
</feature>
<evidence type="ECO:0000313" key="21">
    <source>
        <dbReference type="EnsemblMetazoa" id="CJA18260.1"/>
    </source>
</evidence>
<dbReference type="EC" id="6.1.1.9" evidence="3"/>
<feature type="domain" description="Aminoacyl-tRNA synthetase class Ia" evidence="19">
    <location>
        <begin position="2"/>
        <end position="581"/>
    </location>
</feature>
<dbReference type="GO" id="GO:0005829">
    <property type="term" value="C:cytosol"/>
    <property type="evidence" value="ECO:0007669"/>
    <property type="project" value="TreeGrafter"/>
</dbReference>
<feature type="transmembrane region" description="Helical" evidence="18">
    <location>
        <begin position="962"/>
        <end position="982"/>
    </location>
</feature>
<evidence type="ECO:0000259" key="19">
    <source>
        <dbReference type="Pfam" id="PF00133"/>
    </source>
</evidence>
<dbReference type="Gene3D" id="1.10.730.10">
    <property type="entry name" value="Isoleucyl-tRNA Synthetase, Domain 1"/>
    <property type="match status" value="1"/>
</dbReference>
<reference evidence="21" key="2">
    <citation type="submission" date="2022-06" db="UniProtKB">
        <authorList>
            <consortium name="EnsemblMetazoa"/>
        </authorList>
    </citation>
    <scope>IDENTIFICATION</scope>
    <source>
        <strain evidence="21">DF5081</strain>
    </source>
</reference>
<dbReference type="InterPro" id="IPR009008">
    <property type="entry name" value="Val/Leu/Ile-tRNA-synth_edit"/>
</dbReference>
<protein>
    <recommendedName>
        <fullName evidence="3">valine--tRNA ligase</fullName>
        <ecNumber evidence="3">6.1.1.9</ecNumber>
    </recommendedName>
    <alternativeName>
        <fullName evidence="15">Valyl-tRNA synthetase</fullName>
    </alternativeName>
</protein>
<dbReference type="PRINTS" id="PR00986">
    <property type="entry name" value="TRNASYNTHVAL"/>
</dbReference>
<feature type="transmembrane region" description="Helical" evidence="18">
    <location>
        <begin position="1186"/>
        <end position="1203"/>
    </location>
</feature>
<keyword evidence="7 18" id="KW-0812">Transmembrane</keyword>
<dbReference type="SUPFAM" id="SSF47323">
    <property type="entry name" value="Anticodon-binding domain of a subclass of class I aminoacyl-tRNA synthetases"/>
    <property type="match status" value="1"/>
</dbReference>
<keyword evidence="4 16" id="KW-0436">Ligase</keyword>
<evidence type="ECO:0000256" key="6">
    <source>
        <dbReference type="ARBA" id="ARBA00022679"/>
    </source>
</evidence>
<dbReference type="InterPro" id="IPR005599">
    <property type="entry name" value="GPI_mannosylTrfase"/>
</dbReference>
<sequence length="1394" mass="159402">MVLPPPNVTGKLHLGHALTVAVEDAICRHQRCQGNRAEWIPGFDHAGIATQAVVEKMLLKTTGKRRQDMSREEFIQECQKWSEKCSTEIRQQLSRMGASLDWNQCYYTLDPEFSNAVSHAFCTLHSDGLISRGKRIVHWCPTLGSTLSSQEVNRIDVPKDGFIIVPSENGTKIKVKVGEMHIIKYRLVDEDSEYITVGTTRPETIFADVAIAVNPEDVRYSKLVGKFVWSPVVPGRKLKIIADSGVSIEKGTGAVKITPFHDPLDYEIWSRNQEKIETSSQIFSCIDENGKMINCSPEIDGMNRFTARNKVLEILSFQKLYDGIAIHDGAQVNVCSRTGDVIEPRLAEQWFLDCKEMFERSIEAIQSGQIKVYPEYQSHRLIDWFENQEPWCLSRQLLWGHRIPAWRKPGQNDWLVTSSRDEAVRALGDVAQQDEDVLDTWFSSSLVPLVKNNWMQGEPIQTPSLNVMETGWDISGFWVARMIAMNLKLSNGNAPFGKVVLHGLVRDNEGRKMSKSLGNVIDPLDVLDGIPLEKMIERVKNSSLEDKEIKSAMEDLSKRFPNGIERCGPDALRFALLKYDVLSTDIPLDISNVAMEGLKFCNKLWNLAAYYEQLAEKCEVIKDVDSDKLVDEWIVARLSSTVTTVDEHMKNFSLHLALTTLQKFIISDICDVYLETTKQALWSNDIARIREARSTLQRVLQPTLVQLSTFMPFVSEYLYEKIFSREPGSINFDVVKPSLFIFHRNAELEQGMQVLTAVMAAMRSTRQKLQISQKLVFSGILEIQSSSMSLTPSDLKALANDVTPTCGLQLQRICGSVDEDITKEHMACPVPGHNAKLWLNIDPESRDAFIDSLRKQLMKVETRQQQFEAKVESYEAICANPKTSNVDKTRRKAENARKVVENMEGTEWIVVIVSLIHIILAPGTKVEESFNVQATHDLLFHLPTNLSNYDHSSFPGVVPRTFIGPIFLAVLSSPMSFIFRFWMIPKMWQLLLIRATLGLMNTMSFLYFARAVSRRFGRESAMFLRIIMCTQFHYIFYMSRPLPNSFAMILVMIVFERILENRLESAVRYATACVILFRCELLLLFAPLFIQFIVSGRLSLLGRDGAVAIGIRVAAMCLAVSLPIDSYFWGRSVWPEGEVMFFNVVENRSHEYGTQPFLWYFYSALPRCLLTSIALVPLGVLMDRRTLQIVIPSILFILFYSFLPHKELRFIIYVLPIFSCSAAIFCARMFINKWKSFFRTLLYIGVVFHLLANVLATAMFLLVASKNYPGFDALNYLQFQNRFDAKKPVTVYIDNACAQTGVNRFLQINDAWTYDKTENLKPEDLKNFDFLVLGTYGNNLKAEVEEKFMKWHRPLFFVNSFHQYKIQKTKKFPWIYPEIVYSEKAVVLKNRDYR</sequence>
<evidence type="ECO:0000256" key="9">
    <source>
        <dbReference type="ARBA" id="ARBA00022824"/>
    </source>
</evidence>
<dbReference type="GO" id="GO:0002161">
    <property type="term" value="F:aminoacyl-tRNA deacylase activity"/>
    <property type="evidence" value="ECO:0007669"/>
    <property type="project" value="InterPro"/>
</dbReference>
<dbReference type="SUPFAM" id="SSF50677">
    <property type="entry name" value="ValRS/IleRS/LeuRS editing domain"/>
    <property type="match status" value="1"/>
</dbReference>
<dbReference type="PANTHER" id="PTHR11946:SF111">
    <property type="entry name" value="VALINE--TRNA LIGASE"/>
    <property type="match status" value="1"/>
</dbReference>
<dbReference type="SUPFAM" id="SSF52374">
    <property type="entry name" value="Nucleotidylyl transferase"/>
    <property type="match status" value="1"/>
</dbReference>
<dbReference type="Pfam" id="PF03901">
    <property type="entry name" value="Glyco_transf_22"/>
    <property type="match status" value="1"/>
</dbReference>
<dbReference type="EnsemblMetazoa" id="CJA18260.1">
    <property type="protein sequence ID" value="CJA18260.1"/>
    <property type="gene ID" value="WBGene00137466"/>
</dbReference>
<evidence type="ECO:0000256" key="17">
    <source>
        <dbReference type="SAM" id="Coils"/>
    </source>
</evidence>
<keyword evidence="22" id="KW-1185">Reference proteome</keyword>
<evidence type="ECO:0000256" key="12">
    <source>
        <dbReference type="ARBA" id="ARBA00022989"/>
    </source>
</evidence>
<evidence type="ECO:0000256" key="5">
    <source>
        <dbReference type="ARBA" id="ARBA00022676"/>
    </source>
</evidence>
<keyword evidence="14 16" id="KW-0030">Aminoacyl-tRNA synthetase</keyword>
<dbReference type="Gene3D" id="3.40.50.620">
    <property type="entry name" value="HUPs"/>
    <property type="match status" value="2"/>
</dbReference>
<keyword evidence="11 16" id="KW-0648">Protein biosynthesis</keyword>
<keyword evidence="8 16" id="KW-0547">Nucleotide-binding</keyword>
<dbReference type="Gene3D" id="3.90.740.10">
    <property type="entry name" value="Valyl/Leucyl/Isoleucyl-tRNA synthetase, editing domain"/>
    <property type="match status" value="1"/>
</dbReference>
<dbReference type="PANTHER" id="PTHR11946">
    <property type="entry name" value="VALYL-TRNA SYNTHETASES"/>
    <property type="match status" value="1"/>
</dbReference>
<comment type="similarity">
    <text evidence="2 16">Belongs to the class-I aminoacyl-tRNA synthetase family.</text>
</comment>
<dbReference type="GO" id="GO:0005789">
    <property type="term" value="C:endoplasmic reticulum membrane"/>
    <property type="evidence" value="ECO:0007669"/>
    <property type="project" value="UniProtKB-SubCell"/>
</dbReference>
<dbReference type="InterPro" id="IPR002303">
    <property type="entry name" value="Valyl-tRNA_ligase"/>
</dbReference>
<dbReference type="InterPro" id="IPR013155">
    <property type="entry name" value="M/V/L/I-tRNA-synth_anticd-bd"/>
</dbReference>
<keyword evidence="6" id="KW-0808">Transferase</keyword>
<dbReference type="NCBIfam" id="NF004349">
    <property type="entry name" value="PRK05729.1"/>
    <property type="match status" value="1"/>
</dbReference>
<feature type="transmembrane region" description="Helical" evidence="18">
    <location>
        <begin position="1157"/>
        <end position="1180"/>
    </location>
</feature>
<evidence type="ECO:0000256" key="15">
    <source>
        <dbReference type="ARBA" id="ARBA00029936"/>
    </source>
</evidence>
<dbReference type="CDD" id="cd07962">
    <property type="entry name" value="Anticodon_Ia_Val"/>
    <property type="match status" value="1"/>
</dbReference>
<dbReference type="NCBIfam" id="TIGR00422">
    <property type="entry name" value="valS"/>
    <property type="match status" value="1"/>
</dbReference>
<keyword evidence="12 18" id="KW-1133">Transmembrane helix</keyword>
<keyword evidence="13 18" id="KW-0472">Membrane</keyword>
<organism evidence="21 22">
    <name type="scientific">Caenorhabditis japonica</name>
    <dbReference type="NCBI Taxonomy" id="281687"/>
    <lineage>
        <taxon>Eukaryota</taxon>
        <taxon>Metazoa</taxon>
        <taxon>Ecdysozoa</taxon>
        <taxon>Nematoda</taxon>
        <taxon>Chromadorea</taxon>
        <taxon>Rhabditida</taxon>
        <taxon>Rhabditina</taxon>
        <taxon>Rhabditomorpha</taxon>
        <taxon>Rhabditoidea</taxon>
        <taxon>Rhabditidae</taxon>
        <taxon>Peloderinae</taxon>
        <taxon>Caenorhabditis</taxon>
    </lineage>
</organism>
<evidence type="ECO:0000256" key="3">
    <source>
        <dbReference type="ARBA" id="ARBA00013169"/>
    </source>
</evidence>
<dbReference type="GO" id="GO:0016757">
    <property type="term" value="F:glycosyltransferase activity"/>
    <property type="evidence" value="ECO:0007669"/>
    <property type="project" value="UniProtKB-KW"/>
</dbReference>
<evidence type="ECO:0000256" key="18">
    <source>
        <dbReference type="SAM" id="Phobius"/>
    </source>
</evidence>
<feature type="domain" description="Methionyl/Valyl/Leucyl/Isoleucyl-tRNA synthetase anticodon-binding" evidence="20">
    <location>
        <begin position="631"/>
        <end position="775"/>
    </location>
</feature>
<feature type="transmembrane region" description="Helical" evidence="18">
    <location>
        <begin position="988"/>
        <end position="1008"/>
    </location>
</feature>
<evidence type="ECO:0000256" key="11">
    <source>
        <dbReference type="ARBA" id="ARBA00022917"/>
    </source>
</evidence>
<evidence type="ECO:0000256" key="14">
    <source>
        <dbReference type="ARBA" id="ARBA00023146"/>
    </source>
</evidence>
<dbReference type="Proteomes" id="UP000005237">
    <property type="component" value="Unassembled WGS sequence"/>
</dbReference>